<dbReference type="Proteomes" id="UP000595814">
    <property type="component" value="Chromosome"/>
</dbReference>
<protein>
    <submittedName>
        <fullName evidence="1">Adenine deaminase</fullName>
    </submittedName>
</protein>
<dbReference type="EMBL" id="CP066744">
    <property type="protein sequence ID" value="QQK08129.1"/>
    <property type="molecule type" value="Genomic_DNA"/>
</dbReference>
<evidence type="ECO:0000313" key="2">
    <source>
        <dbReference type="Proteomes" id="UP000595814"/>
    </source>
</evidence>
<gene>
    <name evidence="1" type="ORF">JFY71_00925</name>
</gene>
<proteinExistence type="predicted"/>
<evidence type="ECO:0000313" key="1">
    <source>
        <dbReference type="EMBL" id="QQK08129.1"/>
    </source>
</evidence>
<sequence length="574" mass="65095">MLKEYADLVIRNVKVYNSYFKKFDMKNVYIVDGKFLYIGKDYDNVLKPKKIIEGKERYLVPGLIDIHMHIESSMVSPKGFSDFIAGCGVTTIVSEPHEMANVAGIDGIYEMINAGKDSKIDIFYGIPSSVPASSEELETTGGKIDYEDMKKLKKNPFVACVGEVMNYRQVIKPNNLEITKFIEDLRKTDKIFPIEGHCPALVDLDLAKFLYLGINADHTEHSLEELHQRFENGMFVEIQEKMLHKEVMDYIIDNNLYEYFAFVTDDVMTDTLYEYGQLDHLVRKAIKLGFTPEQAIYNATYTPARRMNLFDRGVIAPGKLADFVLLDNLEEFTVSSTYKNGRLIYDKNITDSEDNKKYFSKPYYNSIKIKKQEKDVLKIKVQENVEKVLVNVMELKDKSTRTSRKQIEMPVENNILKWEDSGCLLAAVFERYGKNNNIGIGFLTGDCHKEGAVASSYAHDNHNILVAGSNVEDMILALNRLIEMQGGMVVTNKGEIQADLQLNVGGILSEEPIAKVANKLSGIRGKMIEQGYNHYNPIMSFGTLTLTVSPELKITDKGLIDVVNSKIMPLYEIL</sequence>
<name>A0AC61MTI6_9FIRM</name>
<keyword evidence="2" id="KW-1185">Reference proteome</keyword>
<reference evidence="1 2" key="1">
    <citation type="journal article" date="2022" name="Int. J. Syst. Evol. Microbiol.">
        <title>Miniphocaeibacter halophilus sp. nov., an ammonium-tolerant acetate-producing bacterium isolated from a biogas system.</title>
        <authorList>
            <person name="Schnurer A."/>
            <person name="Singh A."/>
            <person name="Bi S."/>
            <person name="Qiao W."/>
            <person name="Westerholm M."/>
        </authorList>
    </citation>
    <scope>NUCLEOTIDE SEQUENCE [LARGE SCALE GENOMIC DNA]</scope>
    <source>
        <strain evidence="1 2">AMB_01</strain>
    </source>
</reference>
<organism evidence="1 2">
    <name type="scientific">Miniphocaeibacter halophilus</name>
    <dbReference type="NCBI Taxonomy" id="2931922"/>
    <lineage>
        <taxon>Bacteria</taxon>
        <taxon>Bacillati</taxon>
        <taxon>Bacillota</taxon>
        <taxon>Tissierellia</taxon>
        <taxon>Tissierellales</taxon>
        <taxon>Peptoniphilaceae</taxon>
        <taxon>Miniphocaeibacter</taxon>
    </lineage>
</organism>
<accession>A0AC61MTI6</accession>